<dbReference type="Proteomes" id="UP000266861">
    <property type="component" value="Unassembled WGS sequence"/>
</dbReference>
<reference evidence="2 3" key="1">
    <citation type="submission" date="2018-08" db="EMBL/GenBank/DDBJ databases">
        <title>Genome and evolution of the arbuscular mycorrhizal fungus Diversispora epigaea (formerly Glomus versiforme) and its bacterial endosymbionts.</title>
        <authorList>
            <person name="Sun X."/>
            <person name="Fei Z."/>
            <person name="Harrison M."/>
        </authorList>
    </citation>
    <scope>NUCLEOTIDE SEQUENCE [LARGE SCALE GENOMIC DNA]</scope>
    <source>
        <strain evidence="2 3">IT104</strain>
    </source>
</reference>
<dbReference type="PANTHER" id="PTHR11102">
    <property type="entry name" value="SEL-1-LIKE PROTEIN"/>
    <property type="match status" value="1"/>
</dbReference>
<accession>A0A397IQU4</accession>
<dbReference type="Gene3D" id="1.10.510.10">
    <property type="entry name" value="Transferase(Phosphotransferase) domain 1"/>
    <property type="match status" value="1"/>
</dbReference>
<dbReference type="STRING" id="1348612.A0A397IQU4"/>
<dbReference type="SUPFAM" id="SSF81901">
    <property type="entry name" value="HCP-like"/>
    <property type="match status" value="1"/>
</dbReference>
<dbReference type="InterPro" id="IPR050767">
    <property type="entry name" value="Sel1_AlgK"/>
</dbReference>
<name>A0A397IQU4_9GLOM</name>
<dbReference type="InterPro" id="IPR006597">
    <property type="entry name" value="Sel1-like"/>
</dbReference>
<dbReference type="OrthoDB" id="272077at2759"/>
<keyword evidence="3" id="KW-1185">Reference proteome</keyword>
<dbReference type="Pfam" id="PF08238">
    <property type="entry name" value="Sel1"/>
    <property type="match status" value="6"/>
</dbReference>
<dbReference type="AlphaFoldDB" id="A0A397IQU4"/>
<dbReference type="EMBL" id="PQFF01000156">
    <property type="protein sequence ID" value="RHZ78315.1"/>
    <property type="molecule type" value="Genomic_DNA"/>
</dbReference>
<dbReference type="SMART" id="SM00671">
    <property type="entry name" value="SEL1"/>
    <property type="match status" value="6"/>
</dbReference>
<gene>
    <name evidence="2" type="ORF">Glove_166g17</name>
</gene>
<organism evidence="2 3">
    <name type="scientific">Diversispora epigaea</name>
    <dbReference type="NCBI Taxonomy" id="1348612"/>
    <lineage>
        <taxon>Eukaryota</taxon>
        <taxon>Fungi</taxon>
        <taxon>Fungi incertae sedis</taxon>
        <taxon>Mucoromycota</taxon>
        <taxon>Glomeromycotina</taxon>
        <taxon>Glomeromycetes</taxon>
        <taxon>Diversisporales</taxon>
        <taxon>Diversisporaceae</taxon>
        <taxon>Diversispora</taxon>
    </lineage>
</organism>
<dbReference type="Gene3D" id="1.25.40.10">
    <property type="entry name" value="Tetratricopeptide repeat domain"/>
    <property type="match status" value="1"/>
</dbReference>
<evidence type="ECO:0000313" key="2">
    <source>
        <dbReference type="EMBL" id="RHZ78315.1"/>
    </source>
</evidence>
<protein>
    <submittedName>
        <fullName evidence="2">Uncharacterized protein</fullName>
    </submittedName>
</protein>
<evidence type="ECO:0000313" key="3">
    <source>
        <dbReference type="Proteomes" id="UP000266861"/>
    </source>
</evidence>
<proteinExistence type="inferred from homology"/>
<evidence type="ECO:0000256" key="1">
    <source>
        <dbReference type="ARBA" id="ARBA00038101"/>
    </source>
</evidence>
<sequence>MGGVWSYLEAYHGRDHDKQFKIGYCFQYGIGTAKNEKRAFRWYLKSAEGGNSYGQMLLGNCYQYGIGTVKDEEKAFRWYLKSAEGGNSDGQVILGNCYKNGTGTTKDEVKTFQWYLKSAEGGNRNGQCILGDYYYFGIGTTKDKEKAFQWYLKSAEGGQSDGQLNVGVFYANGIGTTKDKEKAFQWYLKSAEEGDSMGQFAVGCCYLDGKGTTKDKIKAFRWLTLSVEGGYNVAQRLIEFCYRTEEEISTIKKFQNILKQNALKISESPIKNLDSIENLDVNNYNCSICWQTNSCMEICKNYFQDFGRCHNCGNLNIRKNVCKNCKSIELAYMEIFSRDFKDIVDTIIQKTELDEKASDWEIWRWIDYSKLKDIKYLDEGAFGKVWKAEWIDMPKELFEIYNFNQIAFKKLHNYQENTSKFLDELTVKLLM</sequence>
<dbReference type="InterPro" id="IPR011990">
    <property type="entry name" value="TPR-like_helical_dom_sf"/>
</dbReference>
<dbReference type="PANTHER" id="PTHR11102:SF160">
    <property type="entry name" value="ERAD-ASSOCIATED E3 UBIQUITIN-PROTEIN LIGASE COMPONENT HRD3"/>
    <property type="match status" value="1"/>
</dbReference>
<comment type="similarity">
    <text evidence="1">Belongs to the sel-1 family.</text>
</comment>
<comment type="caution">
    <text evidence="2">The sequence shown here is derived from an EMBL/GenBank/DDBJ whole genome shotgun (WGS) entry which is preliminary data.</text>
</comment>